<gene>
    <name evidence="3" type="ORF">FOL47_001825</name>
</gene>
<proteinExistence type="predicted"/>
<sequence length="164" mass="17093">MTKSVSILNAAVLAQILFCGGGGPIKEYDPTTEEVIYEWAPVLGYDAAPLLGASVPGEDQMYSALETVSSSAAAACSQGSISASSSQGGVSTSGRSQASTAQSSNPAPASTAQKVIENMRMRRREERTALLSTHISAIPPPCDVIPDEVESSLDSFRTAAQRIR</sequence>
<keyword evidence="4" id="KW-1185">Reference proteome</keyword>
<organism evidence="3 4">
    <name type="scientific">Perkinsus chesapeaki</name>
    <name type="common">Clam parasite</name>
    <name type="synonym">Perkinsus andrewsi</name>
    <dbReference type="NCBI Taxonomy" id="330153"/>
    <lineage>
        <taxon>Eukaryota</taxon>
        <taxon>Sar</taxon>
        <taxon>Alveolata</taxon>
        <taxon>Perkinsozoa</taxon>
        <taxon>Perkinsea</taxon>
        <taxon>Perkinsida</taxon>
        <taxon>Perkinsidae</taxon>
        <taxon>Perkinsus</taxon>
    </lineage>
</organism>
<feature type="compositionally biased region" description="Low complexity" evidence="1">
    <location>
        <begin position="81"/>
        <end position="97"/>
    </location>
</feature>
<feature type="signal peptide" evidence="2">
    <location>
        <begin position="1"/>
        <end position="22"/>
    </location>
</feature>
<accession>A0A7J6MGW1</accession>
<dbReference type="Proteomes" id="UP000591131">
    <property type="component" value="Unassembled WGS sequence"/>
</dbReference>
<evidence type="ECO:0000313" key="3">
    <source>
        <dbReference type="EMBL" id="KAF4670818.1"/>
    </source>
</evidence>
<feature type="chain" id="PRO_5029553757" evidence="2">
    <location>
        <begin position="23"/>
        <end position="164"/>
    </location>
</feature>
<name>A0A7J6MGW1_PERCH</name>
<protein>
    <submittedName>
        <fullName evidence="3">Uncharacterized protein</fullName>
    </submittedName>
</protein>
<feature type="compositionally biased region" description="Polar residues" evidence="1">
    <location>
        <begin position="98"/>
        <end position="113"/>
    </location>
</feature>
<evidence type="ECO:0000256" key="1">
    <source>
        <dbReference type="SAM" id="MobiDB-lite"/>
    </source>
</evidence>
<keyword evidence="2" id="KW-0732">Signal</keyword>
<feature type="region of interest" description="Disordered" evidence="1">
    <location>
        <begin position="81"/>
        <end position="113"/>
    </location>
</feature>
<dbReference type="EMBL" id="JAAPAO010000146">
    <property type="protein sequence ID" value="KAF4670818.1"/>
    <property type="molecule type" value="Genomic_DNA"/>
</dbReference>
<evidence type="ECO:0000313" key="4">
    <source>
        <dbReference type="Proteomes" id="UP000591131"/>
    </source>
</evidence>
<reference evidence="3 4" key="1">
    <citation type="submission" date="2020-04" db="EMBL/GenBank/DDBJ databases">
        <title>Perkinsus chesapeaki whole genome sequence.</title>
        <authorList>
            <person name="Bogema D.R."/>
        </authorList>
    </citation>
    <scope>NUCLEOTIDE SEQUENCE [LARGE SCALE GENOMIC DNA]</scope>
    <source>
        <strain evidence="3">ATCC PRA-425</strain>
    </source>
</reference>
<dbReference type="AlphaFoldDB" id="A0A7J6MGW1"/>
<comment type="caution">
    <text evidence="3">The sequence shown here is derived from an EMBL/GenBank/DDBJ whole genome shotgun (WGS) entry which is preliminary data.</text>
</comment>
<evidence type="ECO:0000256" key="2">
    <source>
        <dbReference type="SAM" id="SignalP"/>
    </source>
</evidence>